<sequence>MEIKQHESFDVIVQFLFGLNMREIKIRSFLQQRVIDQSSGRNFLSKKTTSYLPEKSCVLCVHRNSLPFLEVYTTEATRVRNLKNIGSVSYKTVGFCFGAGYQSNNDGIKSVKEEDVAHHMPQNVYDLFDCSFISRALENDRTFIVGFKDPYRKTLEFTALTSNDCDDWIDTLTRELSDLRCLPDPLDIKDIPIDLMPQDNIYVALPVVSNHDHHVHTDQNELLVSADSPGWMTNLLIQPSIILSALALVYSSLLLFEVNEIQKK</sequence>
<keyword evidence="1" id="KW-0472">Membrane</keyword>
<keyword evidence="1" id="KW-0812">Transmembrane</keyword>
<keyword evidence="1" id="KW-1133">Transmembrane helix</keyword>
<dbReference type="WBParaSite" id="nRc.2.0.1.t25647-RA">
    <property type="protein sequence ID" value="nRc.2.0.1.t25647-RA"/>
    <property type="gene ID" value="nRc.2.0.1.g25647"/>
</dbReference>
<evidence type="ECO:0000313" key="3">
    <source>
        <dbReference type="WBParaSite" id="nRc.2.0.1.t25647-RA"/>
    </source>
</evidence>
<keyword evidence="2" id="KW-1185">Reference proteome</keyword>
<protein>
    <submittedName>
        <fullName evidence="3">PH domain-containing protein</fullName>
    </submittedName>
</protein>
<evidence type="ECO:0000256" key="1">
    <source>
        <dbReference type="SAM" id="Phobius"/>
    </source>
</evidence>
<accession>A0A915JHS7</accession>
<organism evidence="2 3">
    <name type="scientific">Romanomermis culicivorax</name>
    <name type="common">Nematode worm</name>
    <dbReference type="NCBI Taxonomy" id="13658"/>
    <lineage>
        <taxon>Eukaryota</taxon>
        <taxon>Metazoa</taxon>
        <taxon>Ecdysozoa</taxon>
        <taxon>Nematoda</taxon>
        <taxon>Enoplea</taxon>
        <taxon>Dorylaimia</taxon>
        <taxon>Mermithida</taxon>
        <taxon>Mermithoidea</taxon>
        <taxon>Mermithidae</taxon>
        <taxon>Romanomermis</taxon>
    </lineage>
</organism>
<dbReference type="AlphaFoldDB" id="A0A915JHS7"/>
<name>A0A915JHS7_ROMCU</name>
<reference evidence="3" key="1">
    <citation type="submission" date="2022-11" db="UniProtKB">
        <authorList>
            <consortium name="WormBaseParasite"/>
        </authorList>
    </citation>
    <scope>IDENTIFICATION</scope>
</reference>
<feature type="transmembrane region" description="Helical" evidence="1">
    <location>
        <begin position="235"/>
        <end position="256"/>
    </location>
</feature>
<dbReference type="Proteomes" id="UP000887565">
    <property type="component" value="Unplaced"/>
</dbReference>
<evidence type="ECO:0000313" key="2">
    <source>
        <dbReference type="Proteomes" id="UP000887565"/>
    </source>
</evidence>
<proteinExistence type="predicted"/>